<organism evidence="1 2">
    <name type="scientific">Pangasianodon gigas</name>
    <name type="common">Mekong giant catfish</name>
    <name type="synonym">Pangasius gigas</name>
    <dbReference type="NCBI Taxonomy" id="30993"/>
    <lineage>
        <taxon>Eukaryota</taxon>
        <taxon>Metazoa</taxon>
        <taxon>Chordata</taxon>
        <taxon>Craniata</taxon>
        <taxon>Vertebrata</taxon>
        <taxon>Euteleostomi</taxon>
        <taxon>Actinopterygii</taxon>
        <taxon>Neopterygii</taxon>
        <taxon>Teleostei</taxon>
        <taxon>Ostariophysi</taxon>
        <taxon>Siluriformes</taxon>
        <taxon>Pangasiidae</taxon>
        <taxon>Pangasianodon</taxon>
    </lineage>
</organism>
<dbReference type="EMBL" id="CM040458">
    <property type="protein sequence ID" value="MCI4378452.1"/>
    <property type="molecule type" value="Genomic_DNA"/>
</dbReference>
<sequence length="70" mass="7904">MNSVLTSSPRAIFLRVIRVPFPFSLEAHEACTCQLKVISKLIMNLMKNKQKHSRSTMVPCFCSATDHRPG</sequence>
<proteinExistence type="predicted"/>
<gene>
    <name evidence="1" type="ORF">PGIGA_G00216050</name>
</gene>
<evidence type="ECO:0000313" key="2">
    <source>
        <dbReference type="Proteomes" id="UP000829447"/>
    </source>
</evidence>
<dbReference type="Proteomes" id="UP000829447">
    <property type="component" value="Linkage Group LG5"/>
</dbReference>
<comment type="caution">
    <text evidence="1">The sequence shown here is derived from an EMBL/GenBank/DDBJ whole genome shotgun (WGS) entry which is preliminary data.</text>
</comment>
<evidence type="ECO:0000313" key="1">
    <source>
        <dbReference type="EMBL" id="MCI4378452.1"/>
    </source>
</evidence>
<name>A0ACC5WHC3_PANGG</name>
<keyword evidence="2" id="KW-1185">Reference proteome</keyword>
<reference evidence="1 2" key="1">
    <citation type="journal article" date="2022" name="bioRxiv">
        <title>An ancient truncated duplication of the anti-Mullerian hormone receptor type 2 gene is a potential conserved master sex determinant in the Pangasiidae catfish family.</title>
        <authorList>
            <person name="Wen M."/>
            <person name="Pan Q."/>
            <person name="Jouanno E."/>
            <person name="Montfort J."/>
            <person name="Zahm M."/>
            <person name="Cabau C."/>
            <person name="Klopp C."/>
            <person name="Iampietro C."/>
            <person name="Roques C."/>
            <person name="Bouchez O."/>
            <person name="Castinel A."/>
            <person name="Donnadieu C."/>
            <person name="Parrinello H."/>
            <person name="Poncet C."/>
            <person name="Belmonte E."/>
            <person name="Gautier V."/>
            <person name="Avarre J.-C."/>
            <person name="Dugue R."/>
            <person name="Gustiano R."/>
            <person name="Ha T.T.T."/>
            <person name="Campet M."/>
            <person name="Sriphairoj K."/>
            <person name="Ribolli J."/>
            <person name="de Almeida F.L."/>
            <person name="Desvignes T."/>
            <person name="Postlethwait J.H."/>
            <person name="Bucao C.F."/>
            <person name="Robinson-Rechavi M."/>
            <person name="Bobe J."/>
            <person name="Herpin A."/>
            <person name="Guiguen Y."/>
        </authorList>
    </citation>
    <scope>NUCLEOTIDE SEQUENCE [LARGE SCALE GENOMIC DNA]</scope>
    <source>
        <strain evidence="1">YG-Dec2019</strain>
    </source>
</reference>
<protein>
    <submittedName>
        <fullName evidence="1">Uncharacterized protein</fullName>
    </submittedName>
</protein>
<accession>A0ACC5WHC3</accession>